<organism evidence="1 2">
    <name type="scientific">Pleurodeles waltl</name>
    <name type="common">Iberian ribbed newt</name>
    <dbReference type="NCBI Taxonomy" id="8319"/>
    <lineage>
        <taxon>Eukaryota</taxon>
        <taxon>Metazoa</taxon>
        <taxon>Chordata</taxon>
        <taxon>Craniata</taxon>
        <taxon>Vertebrata</taxon>
        <taxon>Euteleostomi</taxon>
        <taxon>Amphibia</taxon>
        <taxon>Batrachia</taxon>
        <taxon>Caudata</taxon>
        <taxon>Salamandroidea</taxon>
        <taxon>Salamandridae</taxon>
        <taxon>Pleurodelinae</taxon>
        <taxon>Pleurodeles</taxon>
    </lineage>
</organism>
<accession>A0AAV7L4E0</accession>
<evidence type="ECO:0000313" key="1">
    <source>
        <dbReference type="EMBL" id="KAJ1085285.1"/>
    </source>
</evidence>
<sequence length="116" mass="13075">MPDSQPLSRALARRERAQHSEWDEIRRRTGYGGGWADFETGREGWERVIHMSGIPVDQLQMVSDGARLLACGFLETYCPDMNNLGLEVTLLAQSTTKNEGNNVSALLEIEERPTRL</sequence>
<dbReference type="EMBL" id="JANPWB010000016">
    <property type="protein sequence ID" value="KAJ1085285.1"/>
    <property type="molecule type" value="Genomic_DNA"/>
</dbReference>
<keyword evidence="2" id="KW-1185">Reference proteome</keyword>
<protein>
    <submittedName>
        <fullName evidence="1">Uncharacterized protein</fullName>
    </submittedName>
</protein>
<reference evidence="1" key="1">
    <citation type="journal article" date="2022" name="bioRxiv">
        <title>Sequencing and chromosome-scale assembly of the giantPleurodeles waltlgenome.</title>
        <authorList>
            <person name="Brown T."/>
            <person name="Elewa A."/>
            <person name="Iarovenko S."/>
            <person name="Subramanian E."/>
            <person name="Araus A.J."/>
            <person name="Petzold A."/>
            <person name="Susuki M."/>
            <person name="Suzuki K.-i.T."/>
            <person name="Hayashi T."/>
            <person name="Toyoda A."/>
            <person name="Oliveira C."/>
            <person name="Osipova E."/>
            <person name="Leigh N.D."/>
            <person name="Simon A."/>
            <person name="Yun M.H."/>
        </authorList>
    </citation>
    <scope>NUCLEOTIDE SEQUENCE</scope>
    <source>
        <strain evidence="1">20211129_DDA</strain>
        <tissue evidence="1">Liver</tissue>
    </source>
</reference>
<evidence type="ECO:0000313" key="2">
    <source>
        <dbReference type="Proteomes" id="UP001066276"/>
    </source>
</evidence>
<comment type="caution">
    <text evidence="1">The sequence shown here is derived from an EMBL/GenBank/DDBJ whole genome shotgun (WGS) entry which is preliminary data.</text>
</comment>
<dbReference type="Proteomes" id="UP001066276">
    <property type="component" value="Chromosome 12"/>
</dbReference>
<proteinExistence type="predicted"/>
<gene>
    <name evidence="1" type="ORF">NDU88_005418</name>
</gene>
<dbReference type="AlphaFoldDB" id="A0AAV7L4E0"/>
<name>A0AAV7L4E0_PLEWA</name>